<dbReference type="Proteomes" id="UP000246722">
    <property type="component" value="Unassembled WGS sequence"/>
</dbReference>
<keyword evidence="3" id="KW-1185">Reference proteome</keyword>
<gene>
    <name evidence="2" type="ORF">CTB96_03310</name>
</gene>
<comment type="caution">
    <text evidence="2">The sequence shown here is derived from an EMBL/GenBank/DDBJ whole genome shotgun (WGS) entry which is preliminary data.</text>
</comment>
<name>A0A318A115_9MICO</name>
<protein>
    <submittedName>
        <fullName evidence="2">Uncharacterized protein</fullName>
    </submittedName>
</protein>
<reference evidence="2 3" key="1">
    <citation type="submission" date="2018-05" db="EMBL/GenBank/DDBJ databases">
        <title>Genetic diversity of glacier-inhabiting Cryobacterium bacteria in China and description of Cryobacterium mengkeensis sp. nov. and Arthrobacter glacialis sp. nov.</title>
        <authorList>
            <person name="Liu Q."/>
            <person name="Xin Y.-H."/>
        </authorList>
    </citation>
    <scope>NUCLEOTIDE SEQUENCE [LARGE SCALE GENOMIC DNA]</scope>
    <source>
        <strain evidence="2 3">SK-1</strain>
    </source>
</reference>
<evidence type="ECO:0000313" key="2">
    <source>
        <dbReference type="EMBL" id="PXA71956.1"/>
    </source>
</evidence>
<organism evidence="2 3">
    <name type="scientific">Cryobacterium arcticum</name>
    <dbReference type="NCBI Taxonomy" id="670052"/>
    <lineage>
        <taxon>Bacteria</taxon>
        <taxon>Bacillati</taxon>
        <taxon>Actinomycetota</taxon>
        <taxon>Actinomycetes</taxon>
        <taxon>Micrococcales</taxon>
        <taxon>Microbacteriaceae</taxon>
        <taxon>Cryobacterium</taxon>
    </lineage>
</organism>
<accession>A0A318A115</accession>
<proteinExistence type="predicted"/>
<evidence type="ECO:0000256" key="1">
    <source>
        <dbReference type="SAM" id="SignalP"/>
    </source>
</evidence>
<sequence length="220" mass="23145">MAGVVILAVGVCAALAVPPLLAAAEAEPSSTDAAPPDAPATRVVSATPVPEPVRAPVDWDSFTVEQEMAISDRQTPQNLAINAVQEAFPDDYAYGYITDEGFGMSFKADAPPEALAILDAVGDPYELHENVGFTELDAQSQLNPAVDLVQAAVGTQGMMASVNVFTVTVEIELYPDSDDNDDPIVLDGGQLEQLADAIRPVLYPGFDVEITQVRGAQIGF</sequence>
<feature type="signal peptide" evidence="1">
    <location>
        <begin position="1"/>
        <end position="22"/>
    </location>
</feature>
<evidence type="ECO:0000313" key="3">
    <source>
        <dbReference type="Proteomes" id="UP000246722"/>
    </source>
</evidence>
<dbReference type="AlphaFoldDB" id="A0A318A115"/>
<feature type="chain" id="PRO_5016437677" evidence="1">
    <location>
        <begin position="23"/>
        <end position="220"/>
    </location>
</feature>
<dbReference type="EMBL" id="QHLY01000005">
    <property type="protein sequence ID" value="PXA71956.1"/>
    <property type="molecule type" value="Genomic_DNA"/>
</dbReference>
<keyword evidence="1" id="KW-0732">Signal</keyword>